<sequence length="353" mass="41215">MKEINLFREMLQQHLQWNAARLAFVSTFLIALMRVKTVNLVEIATGFSGEAKVESHYKRLQRFFRDFEVDYESIALMVVKVMKIPEPWVISIDRTDWKFGKTVFNVLTLGVVHHGVAFPLVWMMLDKKGNSNTRERCELWNRFLEIFGDRKIDFLTADREFVGEEWFDYLLCDPCTPFRIRIRKNTLLEDGQKELRADVCFQDLQVGQSKVLSKPRQVWGHWLYIAAMRLEDGDLLIVATADRPNTAIADYAKRWGIETLFGCFKTRGFCLESTHLQDSERLSKLIALLTLALCWCFSSGLWQSLLNPLKPKKHGRLPKSLFRLGFDFLRHIIFDLHLNSEAFFNSIKFLSCT</sequence>
<evidence type="ECO:0000259" key="2">
    <source>
        <dbReference type="Pfam" id="PF01609"/>
    </source>
</evidence>
<feature type="transmembrane region" description="Helical" evidence="1">
    <location>
        <begin position="103"/>
        <end position="125"/>
    </location>
</feature>
<feature type="domain" description="Transposase IS4-like" evidence="2">
    <location>
        <begin position="86"/>
        <end position="295"/>
    </location>
</feature>
<organism evidence="3 4">
    <name type="scientific">Pseudanabaena catenata USMAC16</name>
    <dbReference type="NCBI Taxonomy" id="1855837"/>
    <lineage>
        <taxon>Bacteria</taxon>
        <taxon>Bacillati</taxon>
        <taxon>Cyanobacteriota</taxon>
        <taxon>Cyanophyceae</taxon>
        <taxon>Pseudanabaenales</taxon>
        <taxon>Pseudanabaenaceae</taxon>
        <taxon>Pseudanabaena</taxon>
    </lineage>
</organism>
<name>A0A9X4M9L1_9CYAN</name>
<dbReference type="AlphaFoldDB" id="A0A9X4M9L1"/>
<gene>
    <name evidence="3" type="ORF">FEV09_13140</name>
</gene>
<dbReference type="InterPro" id="IPR047658">
    <property type="entry name" value="IS4-like_transpos"/>
</dbReference>
<dbReference type="SUPFAM" id="SSF53098">
    <property type="entry name" value="Ribonuclease H-like"/>
    <property type="match status" value="1"/>
</dbReference>
<evidence type="ECO:0000256" key="1">
    <source>
        <dbReference type="SAM" id="Phobius"/>
    </source>
</evidence>
<keyword evidence="1" id="KW-0472">Membrane</keyword>
<keyword evidence="1" id="KW-0812">Transmembrane</keyword>
<dbReference type="GO" id="GO:0006313">
    <property type="term" value="P:DNA transposition"/>
    <property type="evidence" value="ECO:0007669"/>
    <property type="project" value="InterPro"/>
</dbReference>
<dbReference type="InterPro" id="IPR002559">
    <property type="entry name" value="Transposase_11"/>
</dbReference>
<keyword evidence="4" id="KW-1185">Reference proteome</keyword>
<evidence type="ECO:0000313" key="4">
    <source>
        <dbReference type="Proteomes" id="UP001152872"/>
    </source>
</evidence>
<accession>A0A9X4M9L1</accession>
<reference evidence="3" key="1">
    <citation type="submission" date="2019-05" db="EMBL/GenBank/DDBJ databases">
        <title>Whole genome sequencing of Pseudanabaena catenata USMAC16.</title>
        <authorList>
            <person name="Khan Z."/>
            <person name="Omar W.M."/>
            <person name="Convey P."/>
            <person name="Merican F."/>
            <person name="Najimudin N."/>
        </authorList>
    </citation>
    <scope>NUCLEOTIDE SEQUENCE</scope>
    <source>
        <strain evidence="3">USMAC16</strain>
    </source>
</reference>
<evidence type="ECO:0000313" key="3">
    <source>
        <dbReference type="EMBL" id="MDG3495499.1"/>
    </source>
</evidence>
<dbReference type="Pfam" id="PF01609">
    <property type="entry name" value="DDE_Tnp_1"/>
    <property type="match status" value="1"/>
</dbReference>
<dbReference type="InterPro" id="IPR012337">
    <property type="entry name" value="RNaseH-like_sf"/>
</dbReference>
<dbReference type="GO" id="GO:0004803">
    <property type="term" value="F:transposase activity"/>
    <property type="evidence" value="ECO:0007669"/>
    <property type="project" value="InterPro"/>
</dbReference>
<dbReference type="RefSeq" id="WP_009627625.1">
    <property type="nucleotide sequence ID" value="NZ_VBTY01000105.1"/>
</dbReference>
<dbReference type="GO" id="GO:0003677">
    <property type="term" value="F:DNA binding"/>
    <property type="evidence" value="ECO:0007669"/>
    <property type="project" value="InterPro"/>
</dbReference>
<keyword evidence="1" id="KW-1133">Transmembrane helix</keyword>
<dbReference type="Proteomes" id="UP001152872">
    <property type="component" value="Unassembled WGS sequence"/>
</dbReference>
<comment type="caution">
    <text evidence="3">The sequence shown here is derived from an EMBL/GenBank/DDBJ whole genome shotgun (WGS) entry which is preliminary data.</text>
</comment>
<proteinExistence type="predicted"/>
<dbReference type="NCBIfam" id="NF033591">
    <property type="entry name" value="transpos_IS4_2"/>
    <property type="match status" value="1"/>
</dbReference>
<protein>
    <submittedName>
        <fullName evidence="3">IS4 family transposase</fullName>
    </submittedName>
</protein>
<dbReference type="EMBL" id="VBTY01000105">
    <property type="protein sequence ID" value="MDG3495499.1"/>
    <property type="molecule type" value="Genomic_DNA"/>
</dbReference>